<keyword evidence="1 6" id="KW-0963">Cytoplasm</keyword>
<dbReference type="CDD" id="cd02440">
    <property type="entry name" value="AdoMet_MTases"/>
    <property type="match status" value="1"/>
</dbReference>
<dbReference type="GO" id="GO:0005737">
    <property type="term" value="C:cytoplasm"/>
    <property type="evidence" value="ECO:0007669"/>
    <property type="project" value="UniProtKB-SubCell"/>
</dbReference>
<dbReference type="Pfam" id="PF01170">
    <property type="entry name" value="UPF0020"/>
    <property type="match status" value="1"/>
</dbReference>
<dbReference type="InterPro" id="IPR017244">
    <property type="entry name" value="23SrRNA_methyltr_KL"/>
</dbReference>
<evidence type="ECO:0000256" key="2">
    <source>
        <dbReference type="ARBA" id="ARBA00022552"/>
    </source>
</evidence>
<proteinExistence type="inferred from homology"/>
<sequence length="728" mass="80781">MDVVKQGPGAGLELFVSAPRGLEPLLAEELTALAAEAVRLARGGVHCRGDLALVYRIGLWSRFGGRLLLPLCQGAAGDADQLYALARQVDWSAHFPVSATFAVDSHVQQSQLRHSQFVALKVKDAVVDSFRAATGQRPDVDSRTPCWRVNVHLYRDQLTLSLDLSGESLHRRGYRCEGGMAPLKEHLAAALLARAGWPAIAARGGAFVDPLCGSGTLVLEAALMAGDGAPGLLRSGFAFEHWCRHDPVLWQQLRTEARRRWQLGMAQVPALLGFDQNANAVALARVNAERAGLSEQVCFESLPLDQLGCRSLPQPAGLVLTNPPYGQRLGTVEQVAGLYRQLGVQLRQAAQGWKLAVLTGAPELGPQLGLRALRKHHFFNGALPCQLLHFVIEPQYYFREPVEASHGLAPVEQLSDGGQMFANRLRKNLRHLGRWARRRQISCYRLYDADLPDYAVAIDLYGEQVQVQEYQAPPECDPRLARRRLREVVTLLPEVLGVSADAVHVKVRQRQRGQAQYQRQDDSGRFFIVEEGGLKFEVNLQDYLDTGLFLDHRQTRELIRDKAAGRDMLNLFAYTGSATVYAAAGGARSTTSVDLSATYLRWARRNLQRNGFDGPTHRFIQADCLAWLAEEQGCYGLIFVDPPTFSNSKRMEGVFDVQRDHVELLTAAAARLAVAGELIFSTNLRRFRLDTAALTDAGLAWEDLGAATLPEDFRRNPRIHSCWRLWRV</sequence>
<protein>
    <recommendedName>
        <fullName evidence="6">Ribosomal RNA large subunit methyltransferase K/L</fullName>
    </recommendedName>
    <domain>
        <recommendedName>
            <fullName evidence="6">23S rRNA m2G2445 methyltransferase</fullName>
            <ecNumber evidence="6">2.1.1.173</ecNumber>
        </recommendedName>
        <alternativeName>
            <fullName evidence="6">rRNA (guanine-N(2)-)-methyltransferase RlmL</fullName>
        </alternativeName>
    </domain>
    <domain>
        <recommendedName>
            <fullName evidence="6">23S rRNA m7G2069 methyltransferase</fullName>
            <ecNumber evidence="6">2.1.1.264</ecNumber>
        </recommendedName>
        <alternativeName>
            <fullName evidence="6">rRNA (guanine-N(7)-)-methyltransferase RlmK</fullName>
        </alternativeName>
    </domain>
</protein>
<organism evidence="9 10">
    <name type="scientific">Desulfuromonas thiophila</name>
    <dbReference type="NCBI Taxonomy" id="57664"/>
    <lineage>
        <taxon>Bacteria</taxon>
        <taxon>Pseudomonadati</taxon>
        <taxon>Thermodesulfobacteriota</taxon>
        <taxon>Desulfuromonadia</taxon>
        <taxon>Desulfuromonadales</taxon>
        <taxon>Desulfuromonadaceae</taxon>
        <taxon>Desulfuromonas</taxon>
    </lineage>
</organism>
<comment type="function">
    <text evidence="6">Specifically methylates the guanine in position 2445 (m2G2445) and the guanine in position 2069 (m7G2069) of 23S rRNA.</text>
</comment>
<dbReference type="Pfam" id="PF22020">
    <property type="entry name" value="RlmL_1st"/>
    <property type="match status" value="1"/>
</dbReference>
<keyword evidence="10" id="KW-1185">Reference proteome</keyword>
<evidence type="ECO:0000256" key="7">
    <source>
        <dbReference type="PROSITE-ProRule" id="PRU00529"/>
    </source>
</evidence>
<dbReference type="EC" id="2.1.1.264" evidence="6"/>
<evidence type="ECO:0000313" key="9">
    <source>
        <dbReference type="EMBL" id="SDE47131.1"/>
    </source>
</evidence>
<dbReference type="EMBL" id="FNAQ01000012">
    <property type="protein sequence ID" value="SDE47131.1"/>
    <property type="molecule type" value="Genomic_DNA"/>
</dbReference>
<accession>A0A1G7D6H4</accession>
<dbReference type="RefSeq" id="WP_092079271.1">
    <property type="nucleotide sequence ID" value="NZ_FNAQ01000012.1"/>
</dbReference>
<dbReference type="PROSITE" id="PS01261">
    <property type="entry name" value="UPF0020"/>
    <property type="match status" value="1"/>
</dbReference>
<dbReference type="SMART" id="SM00981">
    <property type="entry name" value="THUMP"/>
    <property type="match status" value="1"/>
</dbReference>
<dbReference type="InterPro" id="IPR002052">
    <property type="entry name" value="DNA_methylase_N6_adenine_CS"/>
</dbReference>
<evidence type="ECO:0000256" key="4">
    <source>
        <dbReference type="ARBA" id="ARBA00022679"/>
    </source>
</evidence>
<dbReference type="GO" id="GO:0003723">
    <property type="term" value="F:RNA binding"/>
    <property type="evidence" value="ECO:0007669"/>
    <property type="project" value="UniProtKB-UniRule"/>
</dbReference>
<dbReference type="NCBIfam" id="NF008748">
    <property type="entry name" value="PRK11783.1"/>
    <property type="match status" value="1"/>
</dbReference>
<dbReference type="InterPro" id="IPR029063">
    <property type="entry name" value="SAM-dependent_MTases_sf"/>
</dbReference>
<comment type="subcellular location">
    <subcellularLocation>
        <location evidence="6">Cytoplasm</location>
    </subcellularLocation>
</comment>
<dbReference type="Proteomes" id="UP000243205">
    <property type="component" value="Unassembled WGS sequence"/>
</dbReference>
<dbReference type="Gene3D" id="3.30.2130.30">
    <property type="match status" value="1"/>
</dbReference>
<evidence type="ECO:0000256" key="1">
    <source>
        <dbReference type="ARBA" id="ARBA00022490"/>
    </source>
</evidence>
<dbReference type="InterPro" id="IPR000241">
    <property type="entry name" value="RlmKL-like_Mtase"/>
</dbReference>
<dbReference type="PANTHER" id="PTHR47313">
    <property type="entry name" value="RIBOSOMAL RNA LARGE SUBUNIT METHYLTRANSFERASE K/L"/>
    <property type="match status" value="1"/>
</dbReference>
<keyword evidence="2 6" id="KW-0698">rRNA processing</keyword>
<dbReference type="HAMAP" id="MF_01858">
    <property type="entry name" value="23SrRNA_methyltr_KL"/>
    <property type="match status" value="1"/>
</dbReference>
<dbReference type="PROSITE" id="PS51165">
    <property type="entry name" value="THUMP"/>
    <property type="match status" value="1"/>
</dbReference>
<dbReference type="Gene3D" id="3.30.750.80">
    <property type="entry name" value="RNA methyltransferase domain (HRMD) like"/>
    <property type="match status" value="1"/>
</dbReference>
<dbReference type="CDD" id="cd11715">
    <property type="entry name" value="THUMP_AdoMetMT"/>
    <property type="match status" value="1"/>
</dbReference>
<dbReference type="EC" id="2.1.1.173" evidence="6"/>
<comment type="catalytic activity">
    <reaction evidence="6">
        <text>guanosine(2069) in 23S rRNA + S-adenosyl-L-methionine = N(2)-methylguanosine(2069) in 23S rRNA + S-adenosyl-L-homocysteine + H(+)</text>
        <dbReference type="Rhea" id="RHEA:43772"/>
        <dbReference type="Rhea" id="RHEA-COMP:10688"/>
        <dbReference type="Rhea" id="RHEA-COMP:10689"/>
        <dbReference type="ChEBI" id="CHEBI:15378"/>
        <dbReference type="ChEBI" id="CHEBI:57856"/>
        <dbReference type="ChEBI" id="CHEBI:59789"/>
        <dbReference type="ChEBI" id="CHEBI:74269"/>
        <dbReference type="ChEBI" id="CHEBI:74481"/>
        <dbReference type="EC" id="2.1.1.264"/>
    </reaction>
</comment>
<gene>
    <name evidence="6" type="primary">rlmL</name>
    <name evidence="9" type="ORF">SAMN05661003_11242</name>
</gene>
<dbReference type="SUPFAM" id="SSF53335">
    <property type="entry name" value="S-adenosyl-L-methionine-dependent methyltransferases"/>
    <property type="match status" value="2"/>
</dbReference>
<evidence type="ECO:0000256" key="6">
    <source>
        <dbReference type="HAMAP-Rule" id="MF_01858"/>
    </source>
</evidence>
<evidence type="ECO:0000313" key="10">
    <source>
        <dbReference type="Proteomes" id="UP000243205"/>
    </source>
</evidence>
<evidence type="ECO:0000259" key="8">
    <source>
        <dbReference type="PROSITE" id="PS51165"/>
    </source>
</evidence>
<dbReference type="GO" id="GO:0070043">
    <property type="term" value="F:rRNA (guanine-N7-)-methyltransferase activity"/>
    <property type="evidence" value="ECO:0007669"/>
    <property type="project" value="UniProtKB-UniRule"/>
</dbReference>
<dbReference type="OrthoDB" id="9809404at2"/>
<evidence type="ECO:0000256" key="3">
    <source>
        <dbReference type="ARBA" id="ARBA00022603"/>
    </source>
</evidence>
<keyword evidence="7" id="KW-0694">RNA-binding</keyword>
<comment type="catalytic activity">
    <reaction evidence="6">
        <text>guanosine(2445) in 23S rRNA + S-adenosyl-L-methionine = N(2)-methylguanosine(2445) in 23S rRNA + S-adenosyl-L-homocysteine + H(+)</text>
        <dbReference type="Rhea" id="RHEA:42740"/>
        <dbReference type="Rhea" id="RHEA-COMP:10215"/>
        <dbReference type="Rhea" id="RHEA-COMP:10216"/>
        <dbReference type="ChEBI" id="CHEBI:15378"/>
        <dbReference type="ChEBI" id="CHEBI:57856"/>
        <dbReference type="ChEBI" id="CHEBI:59789"/>
        <dbReference type="ChEBI" id="CHEBI:74269"/>
        <dbReference type="ChEBI" id="CHEBI:74481"/>
        <dbReference type="EC" id="2.1.1.173"/>
    </reaction>
</comment>
<dbReference type="PIRSF" id="PIRSF037618">
    <property type="entry name" value="RNA_Mtase_bacteria_prd"/>
    <property type="match status" value="1"/>
</dbReference>
<dbReference type="PANTHER" id="PTHR47313:SF1">
    <property type="entry name" value="RIBOSOMAL RNA LARGE SUBUNIT METHYLTRANSFERASE K_L"/>
    <property type="match status" value="1"/>
</dbReference>
<name>A0A1G7D6H4_9BACT</name>
<dbReference type="PROSITE" id="PS00092">
    <property type="entry name" value="N6_MTASE"/>
    <property type="match status" value="1"/>
</dbReference>
<keyword evidence="3 6" id="KW-0489">Methyltransferase</keyword>
<dbReference type="InterPro" id="IPR053943">
    <property type="entry name" value="RlmKL-like_Mtase_CS"/>
</dbReference>
<feature type="domain" description="THUMP" evidence="8">
    <location>
        <begin position="53"/>
        <end position="164"/>
    </location>
</feature>
<comment type="similarity">
    <text evidence="6">Belongs to the methyltransferase superfamily. RlmKL family.</text>
</comment>
<reference evidence="10" key="1">
    <citation type="submission" date="2016-10" db="EMBL/GenBank/DDBJ databases">
        <authorList>
            <person name="Varghese N."/>
            <person name="Submissions S."/>
        </authorList>
    </citation>
    <scope>NUCLEOTIDE SEQUENCE [LARGE SCALE GENOMIC DNA]</scope>
    <source>
        <strain evidence="10">DSM 8987</strain>
    </source>
</reference>
<dbReference type="InterPro" id="IPR004114">
    <property type="entry name" value="THUMP_dom"/>
</dbReference>
<dbReference type="Gene3D" id="3.40.50.150">
    <property type="entry name" value="Vaccinia Virus protein VP39"/>
    <property type="match status" value="2"/>
</dbReference>
<keyword evidence="4 6" id="KW-0808">Transferase</keyword>
<dbReference type="STRING" id="57664.SAMN05661003_11242"/>
<keyword evidence="5 6" id="KW-0949">S-adenosyl-L-methionine</keyword>
<dbReference type="Pfam" id="PF02926">
    <property type="entry name" value="THUMP"/>
    <property type="match status" value="1"/>
</dbReference>
<dbReference type="Pfam" id="PF10672">
    <property type="entry name" value="Methyltrans_SAM"/>
    <property type="match status" value="1"/>
</dbReference>
<dbReference type="InterPro" id="IPR054170">
    <property type="entry name" value="RlmL_1st"/>
</dbReference>
<dbReference type="AlphaFoldDB" id="A0A1G7D6H4"/>
<dbReference type="InterPro" id="IPR019614">
    <property type="entry name" value="SAM-dep_methyl-trfase"/>
</dbReference>
<dbReference type="GO" id="GO:0052915">
    <property type="term" value="F:23S rRNA (guanine(2445)-N(2))-methyltransferase activity"/>
    <property type="evidence" value="ECO:0007669"/>
    <property type="project" value="UniProtKB-UniRule"/>
</dbReference>
<evidence type="ECO:0000256" key="5">
    <source>
        <dbReference type="ARBA" id="ARBA00022691"/>
    </source>
</evidence>